<dbReference type="PRINTS" id="PR00162">
    <property type="entry name" value="RIESKE"/>
</dbReference>
<accession>A0A532USR3</accession>
<keyword evidence="7" id="KW-0472">Membrane</keyword>
<reference evidence="9 10" key="1">
    <citation type="submission" date="2017-06" db="EMBL/GenBank/DDBJ databases">
        <title>Novel microbial phyla capable of carbon fixation and sulfur reduction in deep-sea sediments.</title>
        <authorList>
            <person name="Huang J."/>
            <person name="Baker B."/>
            <person name="Wang Y."/>
        </authorList>
    </citation>
    <scope>NUCLEOTIDE SEQUENCE [LARGE SCALE GENOMIC DNA]</scope>
    <source>
        <strain evidence="9">B3_LCP</strain>
    </source>
</reference>
<comment type="cofactor">
    <cofactor evidence="6">
        <name>[2Fe-2S] cluster</name>
        <dbReference type="ChEBI" id="CHEBI:190135"/>
    </cofactor>
</comment>
<dbReference type="EMBL" id="NJBN01000011">
    <property type="protein sequence ID" value="TKJ37975.1"/>
    <property type="molecule type" value="Genomic_DNA"/>
</dbReference>
<feature type="domain" description="Rieske" evidence="8">
    <location>
        <begin position="49"/>
        <end position="143"/>
    </location>
</feature>
<dbReference type="InterPro" id="IPR017941">
    <property type="entry name" value="Rieske_2Fe-2S"/>
</dbReference>
<dbReference type="Pfam" id="PF00355">
    <property type="entry name" value="Rieske"/>
    <property type="match status" value="1"/>
</dbReference>
<dbReference type="PROSITE" id="PS51296">
    <property type="entry name" value="RIESKE"/>
    <property type="match status" value="1"/>
</dbReference>
<keyword evidence="3" id="KW-0408">Iron</keyword>
<evidence type="ECO:0000259" key="8">
    <source>
        <dbReference type="PROSITE" id="PS51296"/>
    </source>
</evidence>
<proteinExistence type="predicted"/>
<sequence length="147" mass="16218">MEGNKTNSRRGFLNVLLGGTLATFFGMVIYPVIRLMEPPKLPEADISSVAVGKITDLKPDQSKLFKFGRQPGLLIRTSEGEFKAFIATCTHLDCTVQYRSDMKIIWCACHNGQYDLNGLNVAGPPPRPLTPLEVHIKDDAIFVSPKA</sequence>
<dbReference type="InterPro" id="IPR014349">
    <property type="entry name" value="Rieske_Fe-S_prot"/>
</dbReference>
<keyword evidence="7" id="KW-0812">Transmembrane</keyword>
<dbReference type="InterPro" id="IPR005805">
    <property type="entry name" value="Rieske_Fe-S_prot_C"/>
</dbReference>
<keyword evidence="4" id="KW-0411">Iron-sulfur</keyword>
<dbReference type="InterPro" id="IPR036922">
    <property type="entry name" value="Rieske_2Fe-2S_sf"/>
</dbReference>
<evidence type="ECO:0000256" key="1">
    <source>
        <dbReference type="ARBA" id="ARBA00022714"/>
    </source>
</evidence>
<dbReference type="GO" id="GO:0046872">
    <property type="term" value="F:metal ion binding"/>
    <property type="evidence" value="ECO:0007669"/>
    <property type="project" value="UniProtKB-KW"/>
</dbReference>
<gene>
    <name evidence="9" type="ORF">CEE37_13515</name>
</gene>
<protein>
    <submittedName>
        <fullName evidence="9">Plastoquinol--plastocyanin reductase</fullName>
    </submittedName>
</protein>
<dbReference type="CDD" id="cd03467">
    <property type="entry name" value="Rieske"/>
    <property type="match status" value="1"/>
</dbReference>
<feature type="transmembrane region" description="Helical" evidence="7">
    <location>
        <begin position="12"/>
        <end position="33"/>
    </location>
</feature>
<evidence type="ECO:0000256" key="6">
    <source>
        <dbReference type="ARBA" id="ARBA00034078"/>
    </source>
</evidence>
<evidence type="ECO:0000256" key="3">
    <source>
        <dbReference type="ARBA" id="ARBA00023004"/>
    </source>
</evidence>
<dbReference type="AlphaFoldDB" id="A0A532USR3"/>
<keyword evidence="7" id="KW-1133">Transmembrane helix</keyword>
<dbReference type="PANTHER" id="PTHR10134">
    <property type="entry name" value="CYTOCHROME B-C1 COMPLEX SUBUNIT RIESKE, MITOCHONDRIAL"/>
    <property type="match status" value="1"/>
</dbReference>
<dbReference type="Gene3D" id="2.102.10.10">
    <property type="entry name" value="Rieske [2Fe-2S] iron-sulphur domain"/>
    <property type="match status" value="1"/>
</dbReference>
<evidence type="ECO:0000313" key="9">
    <source>
        <dbReference type="EMBL" id="TKJ37975.1"/>
    </source>
</evidence>
<evidence type="ECO:0000256" key="4">
    <source>
        <dbReference type="ARBA" id="ARBA00023014"/>
    </source>
</evidence>
<dbReference type="GO" id="GO:0051537">
    <property type="term" value="F:2 iron, 2 sulfur cluster binding"/>
    <property type="evidence" value="ECO:0007669"/>
    <property type="project" value="UniProtKB-KW"/>
</dbReference>
<keyword evidence="1" id="KW-0001">2Fe-2S</keyword>
<name>A0A532USR3_UNCL8</name>
<organism evidence="9 10">
    <name type="scientific">candidate division LCP-89 bacterium B3_LCP</name>
    <dbReference type="NCBI Taxonomy" id="2012998"/>
    <lineage>
        <taxon>Bacteria</taxon>
        <taxon>Pseudomonadati</taxon>
        <taxon>Bacteria division LCP-89</taxon>
    </lineage>
</organism>
<evidence type="ECO:0000256" key="5">
    <source>
        <dbReference type="ARBA" id="ARBA00023157"/>
    </source>
</evidence>
<evidence type="ECO:0000256" key="7">
    <source>
        <dbReference type="SAM" id="Phobius"/>
    </source>
</evidence>
<dbReference type="SUPFAM" id="SSF50022">
    <property type="entry name" value="ISP domain"/>
    <property type="match status" value="1"/>
</dbReference>
<dbReference type="GO" id="GO:0016020">
    <property type="term" value="C:membrane"/>
    <property type="evidence" value="ECO:0007669"/>
    <property type="project" value="InterPro"/>
</dbReference>
<dbReference type="Proteomes" id="UP000319619">
    <property type="component" value="Unassembled WGS sequence"/>
</dbReference>
<keyword evidence="5" id="KW-1015">Disulfide bond</keyword>
<keyword evidence="2" id="KW-0479">Metal-binding</keyword>
<comment type="caution">
    <text evidence="9">The sequence shown here is derived from an EMBL/GenBank/DDBJ whole genome shotgun (WGS) entry which is preliminary data.</text>
</comment>
<dbReference type="Gene3D" id="1.20.5.700">
    <property type="entry name" value="Single helix bin"/>
    <property type="match status" value="1"/>
</dbReference>
<evidence type="ECO:0000256" key="2">
    <source>
        <dbReference type="ARBA" id="ARBA00022723"/>
    </source>
</evidence>
<evidence type="ECO:0000313" key="10">
    <source>
        <dbReference type="Proteomes" id="UP000319619"/>
    </source>
</evidence>